<evidence type="ECO:0000256" key="8">
    <source>
        <dbReference type="ARBA" id="ARBA00023235"/>
    </source>
</evidence>
<dbReference type="SUPFAM" id="SSF54534">
    <property type="entry name" value="FKBP-like"/>
    <property type="match status" value="1"/>
</dbReference>
<evidence type="ECO:0000256" key="7">
    <source>
        <dbReference type="ARBA" id="ARBA00023186"/>
    </source>
</evidence>
<keyword evidence="8 12" id="KW-0413">Isomerase</keyword>
<comment type="catalytic activity">
    <reaction evidence="1 12 13">
        <text>[protein]-peptidylproline (omega=180) = [protein]-peptidylproline (omega=0)</text>
        <dbReference type="Rhea" id="RHEA:16237"/>
        <dbReference type="Rhea" id="RHEA-COMP:10747"/>
        <dbReference type="Rhea" id="RHEA-COMP:10748"/>
        <dbReference type="ChEBI" id="CHEBI:83833"/>
        <dbReference type="ChEBI" id="CHEBI:83834"/>
        <dbReference type="EC" id="5.2.1.8"/>
    </reaction>
</comment>
<dbReference type="OrthoDB" id="9767721at2"/>
<evidence type="ECO:0000256" key="5">
    <source>
        <dbReference type="ARBA" id="ARBA00022618"/>
    </source>
</evidence>
<dbReference type="PROSITE" id="PS50059">
    <property type="entry name" value="FKBP_PPIASE"/>
    <property type="match status" value="1"/>
</dbReference>
<dbReference type="InterPro" id="IPR046357">
    <property type="entry name" value="PPIase_dom_sf"/>
</dbReference>
<dbReference type="GO" id="GO:0015031">
    <property type="term" value="P:protein transport"/>
    <property type="evidence" value="ECO:0007669"/>
    <property type="project" value="UniProtKB-UniRule"/>
</dbReference>
<comment type="subcellular location">
    <subcellularLocation>
        <location evidence="12">Cytoplasm</location>
    </subcellularLocation>
    <text evidence="12">About half TF is bound to the ribosome near the polypeptide exit tunnel while the other half is free in the cytoplasm.</text>
</comment>
<keyword evidence="5 12" id="KW-0132">Cell division</keyword>
<dbReference type="FunFam" id="3.10.50.40:FF:000001">
    <property type="entry name" value="Trigger factor"/>
    <property type="match status" value="1"/>
</dbReference>
<proteinExistence type="inferred from homology"/>
<dbReference type="SUPFAM" id="SSF102735">
    <property type="entry name" value="Trigger factor ribosome-binding domain"/>
    <property type="match status" value="1"/>
</dbReference>
<dbReference type="HAMAP" id="MF_00303">
    <property type="entry name" value="Trigger_factor_Tig"/>
    <property type="match status" value="1"/>
</dbReference>
<evidence type="ECO:0000256" key="12">
    <source>
        <dbReference type="HAMAP-Rule" id="MF_00303"/>
    </source>
</evidence>
<dbReference type="InterPro" id="IPR037041">
    <property type="entry name" value="Trigger_fac_C_sf"/>
</dbReference>
<evidence type="ECO:0000256" key="11">
    <source>
        <dbReference type="ARBA" id="ARBA00029986"/>
    </source>
</evidence>
<keyword evidence="12" id="KW-0963">Cytoplasm</keyword>
<comment type="domain">
    <text evidence="12">Consists of 3 domains; the N-terminus binds the ribosome, the middle domain has PPIase activity, while the C-terminus has intrinsic chaperone activity on its own.</text>
</comment>
<dbReference type="Gene3D" id="1.10.3120.10">
    <property type="entry name" value="Trigger factor, C-terminal domain"/>
    <property type="match status" value="1"/>
</dbReference>
<comment type="function">
    <text evidence="10 12">Involved in protein export. Acts as a chaperone by maintaining the newly synthesized protein in an open conformation. Functions as a peptidyl-prolyl cis-trans isomerase.</text>
</comment>
<dbReference type="Gene3D" id="3.10.50.40">
    <property type="match status" value="1"/>
</dbReference>
<dbReference type="PIRSF" id="PIRSF003095">
    <property type="entry name" value="Trigger_factor"/>
    <property type="match status" value="1"/>
</dbReference>
<evidence type="ECO:0000259" key="16">
    <source>
        <dbReference type="PROSITE" id="PS50059"/>
    </source>
</evidence>
<dbReference type="InterPro" id="IPR001179">
    <property type="entry name" value="PPIase_FKBP_dom"/>
</dbReference>
<evidence type="ECO:0000256" key="4">
    <source>
        <dbReference type="ARBA" id="ARBA00016902"/>
    </source>
</evidence>
<dbReference type="Proteomes" id="UP000284219">
    <property type="component" value="Unassembled WGS sequence"/>
</dbReference>
<dbReference type="Pfam" id="PF05698">
    <property type="entry name" value="Trigger_C"/>
    <property type="match status" value="1"/>
</dbReference>
<keyword evidence="9 12" id="KW-0131">Cell cycle</keyword>
<dbReference type="AlphaFoldDB" id="A0A419SIW6"/>
<gene>
    <name evidence="12" type="primary">tig</name>
    <name evidence="17" type="ORF">BEP19_05355</name>
</gene>
<dbReference type="InterPro" id="IPR008881">
    <property type="entry name" value="Trigger_fac_ribosome-bd_bac"/>
</dbReference>
<dbReference type="GO" id="GO:0051301">
    <property type="term" value="P:cell division"/>
    <property type="evidence" value="ECO:0007669"/>
    <property type="project" value="UniProtKB-KW"/>
</dbReference>
<dbReference type="EC" id="5.2.1.8" evidence="3 12"/>
<evidence type="ECO:0000256" key="13">
    <source>
        <dbReference type="PROSITE-ProRule" id="PRU00277"/>
    </source>
</evidence>
<evidence type="ECO:0000256" key="14">
    <source>
        <dbReference type="RuleBase" id="RU003914"/>
    </source>
</evidence>
<dbReference type="InterPro" id="IPR036611">
    <property type="entry name" value="Trigger_fac_ribosome-bd_sf"/>
</dbReference>
<dbReference type="GO" id="GO:0005737">
    <property type="term" value="C:cytoplasm"/>
    <property type="evidence" value="ECO:0007669"/>
    <property type="project" value="UniProtKB-SubCell"/>
</dbReference>
<comment type="caution">
    <text evidence="17">The sequence shown here is derived from an EMBL/GenBank/DDBJ whole genome shotgun (WGS) entry which is preliminary data.</text>
</comment>
<dbReference type="GO" id="GO:0051083">
    <property type="term" value="P:'de novo' cotranslational protein folding"/>
    <property type="evidence" value="ECO:0007669"/>
    <property type="project" value="TreeGrafter"/>
</dbReference>
<dbReference type="PANTHER" id="PTHR30560:SF3">
    <property type="entry name" value="TRIGGER FACTOR-LIKE PROTEIN TIG, CHLOROPLASTIC"/>
    <property type="match status" value="1"/>
</dbReference>
<dbReference type="InterPro" id="IPR008880">
    <property type="entry name" value="Trigger_fac_C"/>
</dbReference>
<evidence type="ECO:0000256" key="9">
    <source>
        <dbReference type="ARBA" id="ARBA00023306"/>
    </source>
</evidence>
<keyword evidence="6 12" id="KW-0697">Rotamase</keyword>
<keyword evidence="15" id="KW-0175">Coiled coil</keyword>
<dbReference type="PANTHER" id="PTHR30560">
    <property type="entry name" value="TRIGGER FACTOR CHAPERONE AND PEPTIDYL-PROLYL CIS/TRANS ISOMERASE"/>
    <property type="match status" value="1"/>
</dbReference>
<dbReference type="NCBIfam" id="TIGR00115">
    <property type="entry name" value="tig"/>
    <property type="match status" value="1"/>
</dbReference>
<evidence type="ECO:0000256" key="10">
    <source>
        <dbReference type="ARBA" id="ARBA00024849"/>
    </source>
</evidence>
<evidence type="ECO:0000313" key="17">
    <source>
        <dbReference type="EMBL" id="RKD23858.1"/>
    </source>
</evidence>
<comment type="similarity">
    <text evidence="2 12 14">Belongs to the FKBP-type PPIase family. Tig subfamily.</text>
</comment>
<dbReference type="EMBL" id="MCHY01000008">
    <property type="protein sequence ID" value="RKD23858.1"/>
    <property type="molecule type" value="Genomic_DNA"/>
</dbReference>
<evidence type="ECO:0000256" key="3">
    <source>
        <dbReference type="ARBA" id="ARBA00013194"/>
    </source>
</evidence>
<dbReference type="InterPro" id="IPR027304">
    <property type="entry name" value="Trigger_fact/SurA_dom_sf"/>
</dbReference>
<dbReference type="Pfam" id="PF00254">
    <property type="entry name" value="FKBP_C"/>
    <property type="match status" value="1"/>
</dbReference>
<evidence type="ECO:0000256" key="1">
    <source>
        <dbReference type="ARBA" id="ARBA00000971"/>
    </source>
</evidence>
<dbReference type="GO" id="GO:0003755">
    <property type="term" value="F:peptidyl-prolyl cis-trans isomerase activity"/>
    <property type="evidence" value="ECO:0007669"/>
    <property type="project" value="UniProtKB-UniRule"/>
</dbReference>
<evidence type="ECO:0000313" key="18">
    <source>
        <dbReference type="Proteomes" id="UP000284219"/>
    </source>
</evidence>
<evidence type="ECO:0000256" key="2">
    <source>
        <dbReference type="ARBA" id="ARBA00005464"/>
    </source>
</evidence>
<feature type="domain" description="PPIase FKBP-type" evidence="16">
    <location>
        <begin position="163"/>
        <end position="223"/>
    </location>
</feature>
<dbReference type="GO" id="GO:0044183">
    <property type="term" value="F:protein folding chaperone"/>
    <property type="evidence" value="ECO:0007669"/>
    <property type="project" value="TreeGrafter"/>
</dbReference>
<reference evidence="17 18" key="1">
    <citation type="submission" date="2016-08" db="EMBL/GenBank/DDBJ databases">
        <title>Novel Firmicute Genomes.</title>
        <authorList>
            <person name="Poppleton D.I."/>
            <person name="Gribaldo S."/>
        </authorList>
    </citation>
    <scope>NUCLEOTIDE SEQUENCE [LARGE SCALE GENOMIC DNA]</scope>
    <source>
        <strain evidence="17 18">RAOx-1</strain>
    </source>
</reference>
<protein>
    <recommendedName>
        <fullName evidence="4 12">Trigger factor</fullName>
        <shortName evidence="12">TF</shortName>
        <ecNumber evidence="3 12">5.2.1.8</ecNumber>
    </recommendedName>
    <alternativeName>
        <fullName evidence="11 12">PPIase</fullName>
    </alternativeName>
</protein>
<dbReference type="GO" id="GO:0043335">
    <property type="term" value="P:protein unfolding"/>
    <property type="evidence" value="ECO:0007669"/>
    <property type="project" value="TreeGrafter"/>
</dbReference>
<name>A0A419SIW6_9BACL</name>
<dbReference type="GO" id="GO:0043022">
    <property type="term" value="F:ribosome binding"/>
    <property type="evidence" value="ECO:0007669"/>
    <property type="project" value="TreeGrafter"/>
</dbReference>
<dbReference type="InterPro" id="IPR005215">
    <property type="entry name" value="Trig_fac"/>
</dbReference>
<organism evidence="17 18">
    <name type="scientific">Ammoniphilus oxalaticus</name>
    <dbReference type="NCBI Taxonomy" id="66863"/>
    <lineage>
        <taxon>Bacteria</taxon>
        <taxon>Bacillati</taxon>
        <taxon>Bacillota</taxon>
        <taxon>Bacilli</taxon>
        <taxon>Bacillales</taxon>
        <taxon>Paenibacillaceae</taxon>
        <taxon>Aneurinibacillus group</taxon>
        <taxon>Ammoniphilus</taxon>
    </lineage>
</organism>
<feature type="coiled-coil region" evidence="15">
    <location>
        <begin position="261"/>
        <end position="296"/>
    </location>
</feature>
<evidence type="ECO:0000256" key="6">
    <source>
        <dbReference type="ARBA" id="ARBA00023110"/>
    </source>
</evidence>
<dbReference type="Pfam" id="PF05697">
    <property type="entry name" value="Trigger_N"/>
    <property type="match status" value="1"/>
</dbReference>
<accession>A0A419SIW6</accession>
<dbReference type="Gene3D" id="3.30.70.1050">
    <property type="entry name" value="Trigger factor ribosome-binding domain"/>
    <property type="match status" value="1"/>
</dbReference>
<dbReference type="RefSeq" id="WP_120189086.1">
    <property type="nucleotide sequence ID" value="NZ_MCHY01000008.1"/>
</dbReference>
<evidence type="ECO:0000256" key="15">
    <source>
        <dbReference type="SAM" id="Coils"/>
    </source>
</evidence>
<keyword evidence="18" id="KW-1185">Reference proteome</keyword>
<sequence length="430" mass="49337">MKANWEKLENNQGVLTIEVEQDQVEGAVDQAFKKVVKQVNLPGFRKGRIPRNIFEARFGVESLYQEALEILFPQVYGQAVQETGIDPIDRPDVDVDQMGRNQNWIIKATVTVKPEVELGEYKGLEIEQQDFSVTDEAINKELQQMQERAAQLNVVEDRPAEEGDQATIDFEGFVDDIAFEGGTGDDYDLEIGSGTFIPGFEDQVIGMEIGQEKDVIVTFPEDYHVDDLAGKEATFKVKLNSIKRKSVPELDDELAKDVSEFDTLDELKADIKNKLEKEAEEEKENYERQAVIEKVSENATVDIPEVMIEHEVDHMFKDLEQRLMQQGIDMELYLRISNTDEDEIKERMKEDAAQRVRNSLTLEAISKAENVEVTEEDITEELQNLADMYQQPVEEIRGFFEMRDQFEGIKNDVRIRKTIDLLVEWNKVTA</sequence>
<keyword evidence="7 12" id="KW-0143">Chaperone</keyword>
<dbReference type="SUPFAM" id="SSF109998">
    <property type="entry name" value="Triger factor/SurA peptide-binding domain-like"/>
    <property type="match status" value="1"/>
</dbReference>